<keyword evidence="1" id="KW-0812">Transmembrane</keyword>
<dbReference type="Proteomes" id="UP000190837">
    <property type="component" value="Unassembled WGS sequence"/>
</dbReference>
<evidence type="ECO:0000313" key="2">
    <source>
        <dbReference type="EMBL" id="SAM66017.1"/>
    </source>
</evidence>
<keyword evidence="1" id="KW-0472">Membrane</keyword>
<organism evidence="2 3">
    <name type="scientific">Cardiobacterium hominis</name>
    <dbReference type="NCBI Taxonomy" id="2718"/>
    <lineage>
        <taxon>Bacteria</taxon>
        <taxon>Pseudomonadati</taxon>
        <taxon>Pseudomonadota</taxon>
        <taxon>Gammaproteobacteria</taxon>
        <taxon>Cardiobacteriales</taxon>
        <taxon>Cardiobacteriaceae</taxon>
        <taxon>Cardiobacterium</taxon>
    </lineage>
</organism>
<dbReference type="AlphaFoldDB" id="A0A1C3H512"/>
<name>A0A1C3H512_9GAMM</name>
<gene>
    <name evidence="2" type="ORF">CHUV0807_1446</name>
</gene>
<proteinExistence type="predicted"/>
<sequence>MTIDVNRLLDKTELMYQDLQHGIATEATVERRQNAIPLLPNPQELVDGIHDYHDEVMDEMEILAKEAKDMLRSHYVTIPKRAARWSWGLAFVALVISVVLTVFAYGQEQRAAFYYAQAEDAKTYGAKITNCNRHEGKTAVRCVLVKTGTIWKGENNETAYMEIAR</sequence>
<protein>
    <submittedName>
        <fullName evidence="2">Uncharacterized protein</fullName>
    </submittedName>
</protein>
<reference evidence="3" key="1">
    <citation type="submission" date="2016-04" db="EMBL/GenBank/DDBJ databases">
        <authorList>
            <person name="Tagini F."/>
        </authorList>
    </citation>
    <scope>NUCLEOTIDE SEQUENCE [LARGE SCALE GENOMIC DNA]</scope>
    <source>
        <strain evidence="3">CHUV0807</strain>
    </source>
</reference>
<keyword evidence="1" id="KW-1133">Transmembrane helix</keyword>
<feature type="transmembrane region" description="Helical" evidence="1">
    <location>
        <begin position="85"/>
        <end position="105"/>
    </location>
</feature>
<evidence type="ECO:0000313" key="3">
    <source>
        <dbReference type="Proteomes" id="UP000190837"/>
    </source>
</evidence>
<evidence type="ECO:0000256" key="1">
    <source>
        <dbReference type="SAM" id="Phobius"/>
    </source>
</evidence>
<dbReference type="EMBL" id="FKLO01000049">
    <property type="protein sequence ID" value="SAM66017.1"/>
    <property type="molecule type" value="Genomic_DNA"/>
</dbReference>
<accession>A0A1C3H512</accession>